<evidence type="ECO:0000313" key="1">
    <source>
        <dbReference type="EMBL" id="EZF52993.1"/>
    </source>
</evidence>
<name>A0A022W4I2_TRIRU</name>
<dbReference type="HOGENOM" id="CLU_1961159_0_0_1"/>
<protein>
    <submittedName>
        <fullName evidence="1">Uncharacterized protein</fullName>
    </submittedName>
</protein>
<proteinExistence type="predicted"/>
<reference evidence="1" key="1">
    <citation type="submission" date="2014-02" db="EMBL/GenBank/DDBJ databases">
        <title>The Genome Sequence of Trichophyton rubrum (morphotype fischeri) CBS 288.86.</title>
        <authorList>
            <consortium name="The Broad Institute Genomics Platform"/>
            <person name="Cuomo C.A."/>
            <person name="White T.C."/>
            <person name="Graser Y."/>
            <person name="Martinez-Rossi N."/>
            <person name="Heitman J."/>
            <person name="Young S.K."/>
            <person name="Zeng Q."/>
            <person name="Gargeya S."/>
            <person name="Abouelleil A."/>
            <person name="Alvarado L."/>
            <person name="Chapman S.B."/>
            <person name="Gainer-Dewar J."/>
            <person name="Goldberg J."/>
            <person name="Griggs A."/>
            <person name="Gujja S."/>
            <person name="Hansen M."/>
            <person name="Howarth C."/>
            <person name="Imamovic A."/>
            <person name="Larimer J."/>
            <person name="Martinez D."/>
            <person name="Murphy C."/>
            <person name="Pearson M.D."/>
            <person name="Persinoti G."/>
            <person name="Poon T."/>
            <person name="Priest M."/>
            <person name="Roberts A.D."/>
            <person name="Saif S."/>
            <person name="Shea T.D."/>
            <person name="Sykes S.N."/>
            <person name="Wortman J."/>
            <person name="Nusbaum C."/>
            <person name="Birren B."/>
        </authorList>
    </citation>
    <scope>NUCLEOTIDE SEQUENCE [LARGE SCALE GENOMIC DNA]</scope>
    <source>
        <strain evidence="1">CBS 288.86</strain>
    </source>
</reference>
<dbReference type="EMBL" id="KK207833">
    <property type="protein sequence ID" value="EZF52993.1"/>
    <property type="molecule type" value="Genomic_DNA"/>
</dbReference>
<organism evidence="1">
    <name type="scientific">Trichophyton rubrum CBS 288.86</name>
    <dbReference type="NCBI Taxonomy" id="1215330"/>
    <lineage>
        <taxon>Eukaryota</taxon>
        <taxon>Fungi</taxon>
        <taxon>Dikarya</taxon>
        <taxon>Ascomycota</taxon>
        <taxon>Pezizomycotina</taxon>
        <taxon>Eurotiomycetes</taxon>
        <taxon>Eurotiomycetidae</taxon>
        <taxon>Onygenales</taxon>
        <taxon>Arthrodermataceae</taxon>
        <taxon>Trichophyton</taxon>
    </lineage>
</organism>
<dbReference type="AlphaFoldDB" id="A0A022W4I2"/>
<accession>A0A022W4I2</accession>
<sequence length="128" mass="15538">MTVLTISQTFSWLRWYITDSVCLKQKMLSATDPLQQQQQQRRKDKRQNDKETVRFNHSLSFVCSPMMYRPFQPPSLLIDQLSLEFTYLLELYNDWLWFCFQNTSDVPFTIHVQEFLGVHLFQRLYLFL</sequence>
<dbReference type="Proteomes" id="UP000023758">
    <property type="component" value="Unassembled WGS sequence"/>
</dbReference>
<gene>
    <name evidence="1" type="ORF">H103_04068</name>
</gene>